<dbReference type="PANTHER" id="PTHR47787">
    <property type="entry name" value="CENTROMERE-BINDING PROTEIN 1"/>
    <property type="match status" value="1"/>
</dbReference>
<dbReference type="STRING" id="578462.A0A0L0TFC2"/>
<protein>
    <recommendedName>
        <fullName evidence="2">BHLH domain-containing protein</fullName>
    </recommendedName>
</protein>
<name>A0A0L0TFC2_ALLM3</name>
<dbReference type="PROSITE" id="PS50888">
    <property type="entry name" value="BHLH"/>
    <property type="match status" value="1"/>
</dbReference>
<accession>A0A0L0TFC2</accession>
<sequence length="131" mass="14912">MQPNPMQEQLDPTQQQQLQQQLDAAAATMSTSSSSSSSSSPADAARLTPKADEWVKQRRDSHKEVERRRHEVIKTGIAELAKIMPNCSDRNKGGILHCAVQYIQQLKEAEQRNAERWTFDKMLGDHHWKTT</sequence>
<proteinExistence type="predicted"/>
<dbReference type="eggNOG" id="KOG1318">
    <property type="taxonomic scope" value="Eukaryota"/>
</dbReference>
<feature type="region of interest" description="Disordered" evidence="1">
    <location>
        <begin position="1"/>
        <end position="68"/>
    </location>
</feature>
<dbReference type="Proteomes" id="UP000054350">
    <property type="component" value="Unassembled WGS sequence"/>
</dbReference>
<reference evidence="3 4" key="1">
    <citation type="submission" date="2009-11" db="EMBL/GenBank/DDBJ databases">
        <title>Annotation of Allomyces macrogynus ATCC 38327.</title>
        <authorList>
            <consortium name="The Broad Institute Genome Sequencing Platform"/>
            <person name="Russ C."/>
            <person name="Cuomo C."/>
            <person name="Burger G."/>
            <person name="Gray M.W."/>
            <person name="Holland P.W.H."/>
            <person name="King N."/>
            <person name="Lang F.B.F."/>
            <person name="Roger A.J."/>
            <person name="Ruiz-Trillo I."/>
            <person name="Young S.K."/>
            <person name="Zeng Q."/>
            <person name="Gargeya S."/>
            <person name="Fitzgerald M."/>
            <person name="Haas B."/>
            <person name="Abouelleil A."/>
            <person name="Alvarado L."/>
            <person name="Arachchi H.M."/>
            <person name="Berlin A."/>
            <person name="Chapman S.B."/>
            <person name="Gearin G."/>
            <person name="Goldberg J."/>
            <person name="Griggs A."/>
            <person name="Gujja S."/>
            <person name="Hansen M."/>
            <person name="Heiman D."/>
            <person name="Howarth C."/>
            <person name="Larimer J."/>
            <person name="Lui A."/>
            <person name="MacDonald P.J.P."/>
            <person name="McCowen C."/>
            <person name="Montmayeur A."/>
            <person name="Murphy C."/>
            <person name="Neiman D."/>
            <person name="Pearson M."/>
            <person name="Priest M."/>
            <person name="Roberts A."/>
            <person name="Saif S."/>
            <person name="Shea T."/>
            <person name="Sisk P."/>
            <person name="Stolte C."/>
            <person name="Sykes S."/>
            <person name="Wortman J."/>
            <person name="Nusbaum C."/>
            <person name="Birren B."/>
        </authorList>
    </citation>
    <scope>NUCLEOTIDE SEQUENCE [LARGE SCALE GENOMIC DNA]</scope>
    <source>
        <strain evidence="3 4">ATCC 38327</strain>
    </source>
</reference>
<evidence type="ECO:0000259" key="2">
    <source>
        <dbReference type="PROSITE" id="PS50888"/>
    </source>
</evidence>
<feature type="domain" description="BHLH" evidence="2">
    <location>
        <begin position="57"/>
        <end position="106"/>
    </location>
</feature>
<dbReference type="OrthoDB" id="71302at2759"/>
<dbReference type="Gene3D" id="4.10.280.10">
    <property type="entry name" value="Helix-loop-helix DNA-binding domain"/>
    <property type="match status" value="1"/>
</dbReference>
<dbReference type="SUPFAM" id="SSF47459">
    <property type="entry name" value="HLH, helix-loop-helix DNA-binding domain"/>
    <property type="match status" value="1"/>
</dbReference>
<dbReference type="AlphaFoldDB" id="A0A0L0TFC2"/>
<dbReference type="SMART" id="SM00353">
    <property type="entry name" value="HLH"/>
    <property type="match status" value="1"/>
</dbReference>
<dbReference type="PANTHER" id="PTHR47787:SF1">
    <property type="entry name" value="CENTROMERE-BINDING PROTEIN 1"/>
    <property type="match status" value="1"/>
</dbReference>
<evidence type="ECO:0000313" key="4">
    <source>
        <dbReference type="Proteomes" id="UP000054350"/>
    </source>
</evidence>
<dbReference type="InterPro" id="IPR011598">
    <property type="entry name" value="bHLH_dom"/>
</dbReference>
<feature type="compositionally biased region" description="Low complexity" evidence="1">
    <location>
        <begin position="1"/>
        <end position="45"/>
    </location>
</feature>
<dbReference type="EMBL" id="GG745397">
    <property type="protein sequence ID" value="KNE73371.1"/>
    <property type="molecule type" value="Genomic_DNA"/>
</dbReference>
<evidence type="ECO:0000256" key="1">
    <source>
        <dbReference type="SAM" id="MobiDB-lite"/>
    </source>
</evidence>
<gene>
    <name evidence="3" type="ORF">AMAG_17522</name>
</gene>
<evidence type="ECO:0000313" key="3">
    <source>
        <dbReference type="EMBL" id="KNE73371.1"/>
    </source>
</evidence>
<keyword evidence="4" id="KW-1185">Reference proteome</keyword>
<dbReference type="Pfam" id="PF00010">
    <property type="entry name" value="HLH"/>
    <property type="match status" value="1"/>
</dbReference>
<dbReference type="GO" id="GO:0005634">
    <property type="term" value="C:nucleus"/>
    <property type="evidence" value="ECO:0007669"/>
    <property type="project" value="TreeGrafter"/>
</dbReference>
<organism evidence="3 4">
    <name type="scientific">Allomyces macrogynus (strain ATCC 38327)</name>
    <name type="common">Allomyces javanicus var. macrogynus</name>
    <dbReference type="NCBI Taxonomy" id="578462"/>
    <lineage>
        <taxon>Eukaryota</taxon>
        <taxon>Fungi</taxon>
        <taxon>Fungi incertae sedis</taxon>
        <taxon>Blastocladiomycota</taxon>
        <taxon>Blastocladiomycetes</taxon>
        <taxon>Blastocladiales</taxon>
        <taxon>Blastocladiaceae</taxon>
        <taxon>Allomyces</taxon>
    </lineage>
</organism>
<dbReference type="InterPro" id="IPR036638">
    <property type="entry name" value="HLH_DNA-bd_sf"/>
</dbReference>
<dbReference type="GO" id="GO:0046983">
    <property type="term" value="F:protein dimerization activity"/>
    <property type="evidence" value="ECO:0007669"/>
    <property type="project" value="InterPro"/>
</dbReference>
<feature type="compositionally biased region" description="Basic and acidic residues" evidence="1">
    <location>
        <begin position="49"/>
        <end position="68"/>
    </location>
</feature>
<dbReference type="GO" id="GO:0003700">
    <property type="term" value="F:DNA-binding transcription factor activity"/>
    <property type="evidence" value="ECO:0007669"/>
    <property type="project" value="TreeGrafter"/>
</dbReference>
<reference evidence="4" key="2">
    <citation type="submission" date="2009-11" db="EMBL/GenBank/DDBJ databases">
        <title>The Genome Sequence of Allomyces macrogynus strain ATCC 38327.</title>
        <authorList>
            <consortium name="The Broad Institute Genome Sequencing Platform"/>
            <person name="Russ C."/>
            <person name="Cuomo C."/>
            <person name="Shea T."/>
            <person name="Young S.K."/>
            <person name="Zeng Q."/>
            <person name="Koehrsen M."/>
            <person name="Haas B."/>
            <person name="Borodovsky M."/>
            <person name="Guigo R."/>
            <person name="Alvarado L."/>
            <person name="Berlin A."/>
            <person name="Borenstein D."/>
            <person name="Chen Z."/>
            <person name="Engels R."/>
            <person name="Freedman E."/>
            <person name="Gellesch M."/>
            <person name="Goldberg J."/>
            <person name="Griggs A."/>
            <person name="Gujja S."/>
            <person name="Heiman D."/>
            <person name="Hepburn T."/>
            <person name="Howarth C."/>
            <person name="Jen D."/>
            <person name="Larson L."/>
            <person name="Lewis B."/>
            <person name="Mehta T."/>
            <person name="Park D."/>
            <person name="Pearson M."/>
            <person name="Roberts A."/>
            <person name="Saif S."/>
            <person name="Shenoy N."/>
            <person name="Sisk P."/>
            <person name="Stolte C."/>
            <person name="Sykes S."/>
            <person name="Walk T."/>
            <person name="White J."/>
            <person name="Yandava C."/>
            <person name="Burger G."/>
            <person name="Gray M.W."/>
            <person name="Holland P.W.H."/>
            <person name="King N."/>
            <person name="Lang F.B.F."/>
            <person name="Roger A.J."/>
            <person name="Ruiz-Trillo I."/>
            <person name="Lander E."/>
            <person name="Nusbaum C."/>
        </authorList>
    </citation>
    <scope>NUCLEOTIDE SEQUENCE [LARGE SCALE GENOMIC DNA]</scope>
    <source>
        <strain evidence="4">ATCC 38327</strain>
    </source>
</reference>
<dbReference type="VEuPathDB" id="FungiDB:AMAG_17522"/>